<evidence type="ECO:0000256" key="7">
    <source>
        <dbReference type="ARBA" id="ARBA00023242"/>
    </source>
</evidence>
<keyword evidence="7" id="KW-0539">Nucleus</keyword>
<reference evidence="10" key="1">
    <citation type="submission" date="2020-12" db="EMBL/GenBank/DDBJ databases">
        <title>Metabolic potential, ecology and presence of endohyphal bacteria is reflected in genomic diversity of Mucoromycotina.</title>
        <authorList>
            <person name="Muszewska A."/>
            <person name="Okrasinska A."/>
            <person name="Steczkiewicz K."/>
            <person name="Drgas O."/>
            <person name="Orlowska M."/>
            <person name="Perlinska-Lenart U."/>
            <person name="Aleksandrzak-Piekarczyk T."/>
            <person name="Szatraj K."/>
            <person name="Zielenkiewicz U."/>
            <person name="Pilsyk S."/>
            <person name="Malc E."/>
            <person name="Mieczkowski P."/>
            <person name="Kruszewska J.S."/>
            <person name="Biernat P."/>
            <person name="Pawlowska J."/>
        </authorList>
    </citation>
    <scope>NUCLEOTIDE SEQUENCE</scope>
    <source>
        <strain evidence="10">CBS 226.32</strain>
    </source>
</reference>
<evidence type="ECO:0000256" key="1">
    <source>
        <dbReference type="ARBA" id="ARBA00004123"/>
    </source>
</evidence>
<evidence type="ECO:0000256" key="8">
    <source>
        <dbReference type="ARBA" id="ARBA00032018"/>
    </source>
</evidence>
<comment type="similarity">
    <text evidence="2">Belongs to the Mediator complex subunit 19 family.</text>
</comment>
<comment type="subcellular location">
    <subcellularLocation>
        <location evidence="1">Nucleus</location>
    </subcellularLocation>
</comment>
<organism evidence="10 11">
    <name type="scientific">Mucor plumbeus</name>
    <dbReference type="NCBI Taxonomy" id="97098"/>
    <lineage>
        <taxon>Eukaryota</taxon>
        <taxon>Fungi</taxon>
        <taxon>Fungi incertae sedis</taxon>
        <taxon>Mucoromycota</taxon>
        <taxon>Mucoromycotina</taxon>
        <taxon>Mucoromycetes</taxon>
        <taxon>Mucorales</taxon>
        <taxon>Mucorineae</taxon>
        <taxon>Mucoraceae</taxon>
        <taxon>Mucor</taxon>
    </lineage>
</organism>
<evidence type="ECO:0000313" key="10">
    <source>
        <dbReference type="EMBL" id="KAG2204880.1"/>
    </source>
</evidence>
<dbReference type="GO" id="GO:0006357">
    <property type="term" value="P:regulation of transcription by RNA polymerase II"/>
    <property type="evidence" value="ECO:0007669"/>
    <property type="project" value="InterPro"/>
</dbReference>
<keyword evidence="6" id="KW-0804">Transcription</keyword>
<dbReference type="AlphaFoldDB" id="A0A8H7R6N7"/>
<comment type="caution">
    <text evidence="10">The sequence shown here is derived from an EMBL/GenBank/DDBJ whole genome shotgun (WGS) entry which is preliminary data.</text>
</comment>
<gene>
    <name evidence="10" type="ORF">INT46_009833</name>
</gene>
<accession>A0A8H7R6N7</accession>
<evidence type="ECO:0000313" key="11">
    <source>
        <dbReference type="Proteomes" id="UP000650833"/>
    </source>
</evidence>
<evidence type="ECO:0000256" key="3">
    <source>
        <dbReference type="ARBA" id="ARBA00019615"/>
    </source>
</evidence>
<keyword evidence="11" id="KW-1185">Reference proteome</keyword>
<dbReference type="Proteomes" id="UP000650833">
    <property type="component" value="Unassembled WGS sequence"/>
</dbReference>
<dbReference type="InterPro" id="IPR013942">
    <property type="entry name" value="Mediator_Med19_fun"/>
</dbReference>
<evidence type="ECO:0000256" key="4">
    <source>
        <dbReference type="ARBA" id="ARBA00023015"/>
    </source>
</evidence>
<dbReference type="GO" id="GO:0003712">
    <property type="term" value="F:transcription coregulator activity"/>
    <property type="evidence" value="ECO:0007669"/>
    <property type="project" value="InterPro"/>
</dbReference>
<evidence type="ECO:0000256" key="6">
    <source>
        <dbReference type="ARBA" id="ARBA00023163"/>
    </source>
</evidence>
<dbReference type="PANTHER" id="PTHR28270:SF1">
    <property type="entry name" value="MEDIATOR OF RNA POLYMERASE II TRANSCRIPTION SUBUNIT 19"/>
    <property type="match status" value="1"/>
</dbReference>
<evidence type="ECO:0000256" key="2">
    <source>
        <dbReference type="ARBA" id="ARBA00009259"/>
    </source>
</evidence>
<dbReference type="GO" id="GO:0016592">
    <property type="term" value="C:mediator complex"/>
    <property type="evidence" value="ECO:0007669"/>
    <property type="project" value="InterPro"/>
</dbReference>
<sequence>MTNETKKPPTLIGSQDLLTYFNLIPIYNKVVKPYPLPNRAAGLDPTLFPYISDLPGKMDMEPDDYLLRLLRDPQAVENGPEIRSLDADTLKDAFSLKEGPVPGFDASILGTDDTGNNGGGNGYISTYVGGNDQYGQTHDADHGERKHKKKKKKRRHGHEHDGEDGHEHKKKKKKKKNVDIGIVESF</sequence>
<keyword evidence="5" id="KW-0010">Activator</keyword>
<feature type="compositionally biased region" description="Basic residues" evidence="9">
    <location>
        <begin position="145"/>
        <end position="157"/>
    </location>
</feature>
<protein>
    <recommendedName>
        <fullName evidence="3">Mediator of RNA polymerase II transcription subunit 19</fullName>
    </recommendedName>
    <alternativeName>
        <fullName evidence="8">Mediator complex subunit 19</fullName>
    </alternativeName>
</protein>
<dbReference type="PANTHER" id="PTHR28270">
    <property type="entry name" value="MEDIATOR OF RNA POLYMERASE II TRANSCRIPTION SUBUNIT 19"/>
    <property type="match status" value="1"/>
</dbReference>
<keyword evidence="4" id="KW-0805">Transcription regulation</keyword>
<evidence type="ECO:0000256" key="9">
    <source>
        <dbReference type="SAM" id="MobiDB-lite"/>
    </source>
</evidence>
<feature type="region of interest" description="Disordered" evidence="9">
    <location>
        <begin position="109"/>
        <end position="186"/>
    </location>
</feature>
<name>A0A8H7R6N7_9FUNG</name>
<dbReference type="OrthoDB" id="2160599at2759"/>
<dbReference type="EMBL" id="JAEPRC010000186">
    <property type="protein sequence ID" value="KAG2204880.1"/>
    <property type="molecule type" value="Genomic_DNA"/>
</dbReference>
<dbReference type="GO" id="GO:0070847">
    <property type="term" value="C:core mediator complex"/>
    <property type="evidence" value="ECO:0007669"/>
    <property type="project" value="TreeGrafter"/>
</dbReference>
<evidence type="ECO:0000256" key="5">
    <source>
        <dbReference type="ARBA" id="ARBA00023159"/>
    </source>
</evidence>
<feature type="compositionally biased region" description="Basic and acidic residues" evidence="9">
    <location>
        <begin position="158"/>
        <end position="167"/>
    </location>
</feature>
<proteinExistence type="inferred from homology"/>